<organism evidence="2 3">
    <name type="scientific">Brassica napus</name>
    <name type="common">Rape</name>
    <dbReference type="NCBI Taxonomy" id="3708"/>
    <lineage>
        <taxon>Eukaryota</taxon>
        <taxon>Viridiplantae</taxon>
        <taxon>Streptophyta</taxon>
        <taxon>Embryophyta</taxon>
        <taxon>Tracheophyta</taxon>
        <taxon>Spermatophyta</taxon>
        <taxon>Magnoliopsida</taxon>
        <taxon>eudicotyledons</taxon>
        <taxon>Gunneridae</taxon>
        <taxon>Pentapetalae</taxon>
        <taxon>rosids</taxon>
        <taxon>malvids</taxon>
        <taxon>Brassicales</taxon>
        <taxon>Brassicaceae</taxon>
        <taxon>Brassiceae</taxon>
        <taxon>Brassica</taxon>
    </lineage>
</organism>
<evidence type="ECO:0000313" key="2">
    <source>
        <dbReference type="EMBL" id="KAH0899800.1"/>
    </source>
</evidence>
<keyword evidence="1" id="KW-0732">Signal</keyword>
<evidence type="ECO:0000256" key="1">
    <source>
        <dbReference type="SAM" id="SignalP"/>
    </source>
</evidence>
<accession>A0ABQ8B6C1</accession>
<keyword evidence="3" id="KW-1185">Reference proteome</keyword>
<protein>
    <submittedName>
        <fullName evidence="2">Uncharacterized protein</fullName>
    </submittedName>
</protein>
<feature type="signal peptide" evidence="1">
    <location>
        <begin position="1"/>
        <end position="24"/>
    </location>
</feature>
<dbReference type="Proteomes" id="UP000824890">
    <property type="component" value="Unassembled WGS sequence"/>
</dbReference>
<evidence type="ECO:0000313" key="3">
    <source>
        <dbReference type="Proteomes" id="UP000824890"/>
    </source>
</evidence>
<dbReference type="EMBL" id="JAGKQM010000012">
    <property type="protein sequence ID" value="KAH0899800.1"/>
    <property type="molecule type" value="Genomic_DNA"/>
</dbReference>
<comment type="caution">
    <text evidence="2">The sequence shown here is derived from an EMBL/GenBank/DDBJ whole genome shotgun (WGS) entry which is preliminary data.</text>
</comment>
<feature type="non-terminal residue" evidence="2">
    <location>
        <position position="1"/>
    </location>
</feature>
<feature type="chain" id="PRO_5046260672" evidence="1">
    <location>
        <begin position="25"/>
        <end position="164"/>
    </location>
</feature>
<name>A0ABQ8B6C1_BRANA</name>
<sequence length="164" mass="18994">KPTRRRQLDLFIFVVLILLRRRNKDPCETEGIRHFTLHSTFFTFNLLLHFDSSGANGFRNGRFHVISFENRRHRPLVRTIVNGDVRDKYGSTSEVELGGDKVRELLVSLTLRVERVSSLLRTKHGLVKGNSVAYLLRLHDQLGLVRGEGNRLLNHRSNIFLSHL</sequence>
<proteinExistence type="predicted"/>
<gene>
    <name evidence="2" type="ORF">HID58_049368</name>
</gene>
<reference evidence="2 3" key="1">
    <citation type="submission" date="2021-05" db="EMBL/GenBank/DDBJ databases">
        <title>Genome Assembly of Synthetic Allotetraploid Brassica napus Reveals Homoeologous Exchanges between Subgenomes.</title>
        <authorList>
            <person name="Davis J.T."/>
        </authorList>
    </citation>
    <scope>NUCLEOTIDE SEQUENCE [LARGE SCALE GENOMIC DNA]</scope>
    <source>
        <strain evidence="3">cv. Da-Ae</strain>
        <tissue evidence="2">Seedling</tissue>
    </source>
</reference>